<dbReference type="GO" id="GO:0006284">
    <property type="term" value="P:base-excision repair"/>
    <property type="evidence" value="ECO:0007669"/>
    <property type="project" value="InterPro"/>
</dbReference>
<dbReference type="AlphaFoldDB" id="A0A2A6ZQZ4"/>
<dbReference type="RefSeq" id="WP_097777560.1">
    <property type="nucleotide sequence ID" value="NZ_CP158110.1"/>
</dbReference>
<keyword evidence="5" id="KW-0234">DNA repair</keyword>
<dbReference type="GO" id="GO:0006289">
    <property type="term" value="P:nucleotide-excision repair"/>
    <property type="evidence" value="ECO:0007669"/>
    <property type="project" value="InterPro"/>
</dbReference>
<comment type="caution">
    <text evidence="11">The sequence shown here is derived from an EMBL/GenBank/DDBJ whole genome shotgun (WGS) entry which is preliminary data.</text>
</comment>
<evidence type="ECO:0000256" key="2">
    <source>
        <dbReference type="ARBA" id="ARBA00012720"/>
    </source>
</evidence>
<dbReference type="EMBL" id="NMTQ01000034">
    <property type="protein sequence ID" value="PDX58151.1"/>
    <property type="molecule type" value="Genomic_DNA"/>
</dbReference>
<dbReference type="InterPro" id="IPR023170">
    <property type="entry name" value="HhH_base_excis_C"/>
</dbReference>
<dbReference type="PANTHER" id="PTHR10242:SF2">
    <property type="entry name" value="N-GLYCOSYLASE_DNA LYASE"/>
    <property type="match status" value="1"/>
</dbReference>
<dbReference type="Pfam" id="PF00730">
    <property type="entry name" value="HhH-GPD"/>
    <property type="match status" value="1"/>
</dbReference>
<dbReference type="InterPro" id="IPR003265">
    <property type="entry name" value="HhH-GPD_domain"/>
</dbReference>
<organism evidence="11 12">
    <name type="scientific">Faecalibacterium langellae</name>
    <dbReference type="NCBI Taxonomy" id="3435293"/>
    <lineage>
        <taxon>Bacteria</taxon>
        <taxon>Bacillati</taxon>
        <taxon>Bacillota</taxon>
        <taxon>Clostridia</taxon>
        <taxon>Eubacteriales</taxon>
        <taxon>Oscillospiraceae</taxon>
        <taxon>Faecalibacterium</taxon>
    </lineage>
</organism>
<dbReference type="PANTHER" id="PTHR10242">
    <property type="entry name" value="8-OXOGUANINE DNA GLYCOSYLASE"/>
    <property type="match status" value="1"/>
</dbReference>
<dbReference type="InterPro" id="IPR012904">
    <property type="entry name" value="OGG_N"/>
</dbReference>
<dbReference type="GO" id="GO:0140078">
    <property type="term" value="F:class I DNA-(apurinic or apyrimidinic site) endonuclease activity"/>
    <property type="evidence" value="ECO:0007669"/>
    <property type="project" value="UniProtKB-EC"/>
</dbReference>
<keyword evidence="8" id="KW-0326">Glycosidase</keyword>
<dbReference type="SMART" id="SM00478">
    <property type="entry name" value="ENDO3c"/>
    <property type="match status" value="1"/>
</dbReference>
<gene>
    <name evidence="11" type="ORF">CGS46_09455</name>
</gene>
<dbReference type="GO" id="GO:0008534">
    <property type="term" value="F:oxidized purine nucleobase lesion DNA N-glycosylase activity"/>
    <property type="evidence" value="ECO:0007669"/>
    <property type="project" value="InterPro"/>
</dbReference>
<evidence type="ECO:0000256" key="3">
    <source>
        <dbReference type="ARBA" id="ARBA00022763"/>
    </source>
</evidence>
<comment type="catalytic activity">
    <reaction evidence="9">
        <text>2'-deoxyribonucleotide-(2'-deoxyribose 5'-phosphate)-2'-deoxyribonucleotide-DNA = a 3'-end 2'-deoxyribonucleotide-(2,3-dehydro-2,3-deoxyribose 5'-phosphate)-DNA + a 5'-end 5'-phospho-2'-deoxyribonucleoside-DNA + H(+)</text>
        <dbReference type="Rhea" id="RHEA:66592"/>
        <dbReference type="Rhea" id="RHEA-COMP:13180"/>
        <dbReference type="Rhea" id="RHEA-COMP:16897"/>
        <dbReference type="Rhea" id="RHEA-COMP:17067"/>
        <dbReference type="ChEBI" id="CHEBI:15378"/>
        <dbReference type="ChEBI" id="CHEBI:136412"/>
        <dbReference type="ChEBI" id="CHEBI:157695"/>
        <dbReference type="ChEBI" id="CHEBI:167181"/>
        <dbReference type="EC" id="4.2.99.18"/>
    </reaction>
</comment>
<feature type="domain" description="HhH-GPD" evidence="10">
    <location>
        <begin position="121"/>
        <end position="275"/>
    </location>
</feature>
<comment type="similarity">
    <text evidence="1">Belongs to the type-1 OGG1 family.</text>
</comment>
<dbReference type="Pfam" id="PF07934">
    <property type="entry name" value="OGG_N"/>
    <property type="match status" value="1"/>
</dbReference>
<evidence type="ECO:0000256" key="7">
    <source>
        <dbReference type="ARBA" id="ARBA00023268"/>
    </source>
</evidence>
<dbReference type="SUPFAM" id="SSF48150">
    <property type="entry name" value="DNA-glycosylase"/>
    <property type="match status" value="1"/>
</dbReference>
<evidence type="ECO:0000313" key="11">
    <source>
        <dbReference type="EMBL" id="PDX58151.1"/>
    </source>
</evidence>
<dbReference type="Gene3D" id="1.10.1670.10">
    <property type="entry name" value="Helix-hairpin-Helix base-excision DNA repair enzymes (C-terminal)"/>
    <property type="match status" value="1"/>
</dbReference>
<keyword evidence="3" id="KW-0227">DNA damage</keyword>
<name>A0A2A6ZQZ4_9FIRM</name>
<evidence type="ECO:0000259" key="10">
    <source>
        <dbReference type="SMART" id="SM00478"/>
    </source>
</evidence>
<evidence type="ECO:0000313" key="12">
    <source>
        <dbReference type="Proteomes" id="UP000220752"/>
    </source>
</evidence>
<keyword evidence="7" id="KW-0511">Multifunctional enzyme</keyword>
<dbReference type="Gene3D" id="3.30.310.260">
    <property type="match status" value="1"/>
</dbReference>
<dbReference type="CDD" id="cd00056">
    <property type="entry name" value="ENDO3c"/>
    <property type="match status" value="1"/>
</dbReference>
<evidence type="ECO:0000256" key="8">
    <source>
        <dbReference type="ARBA" id="ARBA00023295"/>
    </source>
</evidence>
<keyword evidence="4" id="KW-0378">Hydrolase</keyword>
<evidence type="ECO:0000256" key="4">
    <source>
        <dbReference type="ARBA" id="ARBA00022801"/>
    </source>
</evidence>
<dbReference type="InterPro" id="IPR052054">
    <property type="entry name" value="Oxidative_DNA_repair_enzyme"/>
</dbReference>
<dbReference type="GO" id="GO:0003684">
    <property type="term" value="F:damaged DNA binding"/>
    <property type="evidence" value="ECO:0007669"/>
    <property type="project" value="InterPro"/>
</dbReference>
<dbReference type="EC" id="4.2.99.18" evidence="2"/>
<evidence type="ECO:0000256" key="5">
    <source>
        <dbReference type="ARBA" id="ARBA00023204"/>
    </source>
</evidence>
<dbReference type="InterPro" id="IPR011257">
    <property type="entry name" value="DNA_glycosylase"/>
</dbReference>
<keyword evidence="6" id="KW-0456">Lyase</keyword>
<sequence length="278" mass="31711">MGAMELEEKTVQIRDDFDPDKILESGQCFRPRKQAEGWYRFVSGRQLLYLRPLRSGTYTVRCEPGAWETFWHGYFDLGRSYAALRGKLDSRDDFLQRAMEYGRGIRVLRQDEWEMLVSFIISQRKSIPAIRRAVELLSERFGERLGSDSEGPVYAFPTAEALCCAGEQALQECGLGYRTRYVLHAAQQAAEGTLDLKKLASLPDEALFARLMELDGVGKKVANCVCLFGYGRVGRVPVDVWIERLIRDEFAGQDPFPQFGLEAGIVQQYLFFYKRSVG</sequence>
<evidence type="ECO:0000256" key="6">
    <source>
        <dbReference type="ARBA" id="ARBA00023239"/>
    </source>
</evidence>
<dbReference type="SUPFAM" id="SSF55945">
    <property type="entry name" value="TATA-box binding protein-like"/>
    <property type="match status" value="1"/>
</dbReference>
<dbReference type="Gene3D" id="1.10.340.30">
    <property type="entry name" value="Hypothetical protein, domain 2"/>
    <property type="match status" value="1"/>
</dbReference>
<evidence type="ECO:0000256" key="9">
    <source>
        <dbReference type="ARBA" id="ARBA00044632"/>
    </source>
</evidence>
<keyword evidence="12" id="KW-1185">Reference proteome</keyword>
<accession>A0A2A6ZQZ4</accession>
<protein>
    <recommendedName>
        <fullName evidence="2">DNA-(apurinic or apyrimidinic site) lyase</fullName>
        <ecNumber evidence="2">4.2.99.18</ecNumber>
    </recommendedName>
</protein>
<dbReference type="Proteomes" id="UP000220752">
    <property type="component" value="Unassembled WGS sequence"/>
</dbReference>
<evidence type="ECO:0000256" key="1">
    <source>
        <dbReference type="ARBA" id="ARBA00010679"/>
    </source>
</evidence>
<reference evidence="11 12" key="1">
    <citation type="journal article" date="2017" name="Front. Microbiol.">
        <title>New Insights into the Diversity of the Genus Faecalibacterium.</title>
        <authorList>
            <person name="Benevides L."/>
            <person name="Burman S."/>
            <person name="Martin R."/>
            <person name="Robert V."/>
            <person name="Thomas M."/>
            <person name="Miquel S."/>
            <person name="Chain F."/>
            <person name="Sokol H."/>
            <person name="Bermudez-Humaran L.G."/>
            <person name="Morrison M."/>
            <person name="Langella P."/>
            <person name="Azevedo V.A."/>
            <person name="Chatel J.M."/>
            <person name="Soares S."/>
        </authorList>
    </citation>
    <scope>NUCLEOTIDE SEQUENCE [LARGE SCALE GENOMIC DNA]</scope>
    <source>
        <strain evidence="12">CNCM I-4540</strain>
    </source>
</reference>
<proteinExistence type="inferred from homology"/>